<feature type="transmembrane region" description="Helical" evidence="6">
    <location>
        <begin position="279"/>
        <end position="300"/>
    </location>
</feature>
<dbReference type="EMBL" id="CAEZZP010000153">
    <property type="protein sequence ID" value="CAB4785789.1"/>
    <property type="molecule type" value="Genomic_DNA"/>
</dbReference>
<evidence type="ECO:0000313" key="10">
    <source>
        <dbReference type="EMBL" id="CAB5037058.1"/>
    </source>
</evidence>
<dbReference type="GO" id="GO:0005886">
    <property type="term" value="C:plasma membrane"/>
    <property type="evidence" value="ECO:0007669"/>
    <property type="project" value="UniProtKB-SubCell"/>
</dbReference>
<feature type="transmembrane region" description="Helical" evidence="6">
    <location>
        <begin position="6"/>
        <end position="28"/>
    </location>
</feature>
<evidence type="ECO:0000313" key="9">
    <source>
        <dbReference type="EMBL" id="CAB4909819.1"/>
    </source>
</evidence>
<keyword evidence="3 6" id="KW-0812">Transmembrane</keyword>
<dbReference type="PANTHER" id="PTHR43370:SF2">
    <property type="entry name" value="ABC TRANSPORTER PERMEASE PROTEIN"/>
    <property type="match status" value="1"/>
</dbReference>
<dbReference type="PANTHER" id="PTHR43370">
    <property type="entry name" value="SUGAR ABC TRANSPORTER INTEGRAL MEMBRANE PROTEIN-RELATED"/>
    <property type="match status" value="1"/>
</dbReference>
<gene>
    <name evidence="7" type="ORF">UFOPK2658_01848</name>
    <name evidence="8" type="ORF">UFOPK2880_01715</name>
    <name evidence="9" type="ORF">UFOPK3494_01447</name>
    <name evidence="10" type="ORF">UFOPK4134_01703</name>
</gene>
<sequence length="319" mass="33759">MNSNILVIIIASAIFYGTPLFFAALGGIFTERSGVLNLGVEGTMLLGGVSGAWASQHVGGSAWFTVLMSIIIGMIAGGITSALLAFLCVTLKTNQTVAGLAITIFAGAVGLSSYFANIWKVAENPATRQIRRLDAFGLADTPVIGPIIFNQTVLTYASWVLAILATIYLFHTRIGLQLRAVGESPQTADAMGISVVKYRYLHTIFGGALAGIGGVFYSLAIVPTWVDGMTKGAGWIAIALVIFGFWRPSLTLLGAYLFGALQSLGSTLKARNVQISGDILDALPFVMTIVVLVLVSSRFAHRKLGAPAALGVPYEREER</sequence>
<keyword evidence="4 6" id="KW-1133">Transmembrane helix</keyword>
<proteinExistence type="predicted"/>
<accession>A0A6J7H285</accession>
<comment type="subcellular location">
    <subcellularLocation>
        <location evidence="1">Cell membrane</location>
        <topology evidence="1">Multi-pass membrane protein</topology>
    </subcellularLocation>
</comment>
<dbReference type="CDD" id="cd06580">
    <property type="entry name" value="TM_PBP1_transp_TpRbsC_like"/>
    <property type="match status" value="1"/>
</dbReference>
<reference evidence="9" key="1">
    <citation type="submission" date="2020-05" db="EMBL/GenBank/DDBJ databases">
        <authorList>
            <person name="Chiriac C."/>
            <person name="Salcher M."/>
            <person name="Ghai R."/>
            <person name="Kavagutti S V."/>
        </authorList>
    </citation>
    <scope>NUCLEOTIDE SEQUENCE</scope>
</reference>
<evidence type="ECO:0000256" key="2">
    <source>
        <dbReference type="ARBA" id="ARBA00022475"/>
    </source>
</evidence>
<feature type="transmembrane region" description="Helical" evidence="6">
    <location>
        <begin position="96"/>
        <end position="116"/>
    </location>
</feature>
<keyword evidence="2" id="KW-1003">Cell membrane</keyword>
<dbReference type="EMBL" id="CAEZYH010000133">
    <property type="protein sequence ID" value="CAB4733661.1"/>
    <property type="molecule type" value="Genomic_DNA"/>
</dbReference>
<protein>
    <submittedName>
        <fullName evidence="9">Unannotated protein</fullName>
    </submittedName>
</protein>
<evidence type="ECO:0000313" key="7">
    <source>
        <dbReference type="EMBL" id="CAB4733661.1"/>
    </source>
</evidence>
<dbReference type="AlphaFoldDB" id="A0A6J7H285"/>
<feature type="transmembrane region" description="Helical" evidence="6">
    <location>
        <begin position="147"/>
        <end position="170"/>
    </location>
</feature>
<dbReference type="EMBL" id="CAFBPS010000191">
    <property type="protein sequence ID" value="CAB5037058.1"/>
    <property type="molecule type" value="Genomic_DNA"/>
</dbReference>
<feature type="transmembrane region" description="Helical" evidence="6">
    <location>
        <begin position="61"/>
        <end position="89"/>
    </location>
</feature>
<evidence type="ECO:0000256" key="4">
    <source>
        <dbReference type="ARBA" id="ARBA00022989"/>
    </source>
</evidence>
<dbReference type="EMBL" id="CAFBMF010000119">
    <property type="protein sequence ID" value="CAB4909819.1"/>
    <property type="molecule type" value="Genomic_DNA"/>
</dbReference>
<feature type="transmembrane region" description="Helical" evidence="6">
    <location>
        <begin position="200"/>
        <end position="222"/>
    </location>
</feature>
<evidence type="ECO:0000256" key="5">
    <source>
        <dbReference type="ARBA" id="ARBA00023136"/>
    </source>
</evidence>
<dbReference type="InterPro" id="IPR001851">
    <property type="entry name" value="ABC_transp_permease"/>
</dbReference>
<evidence type="ECO:0000256" key="6">
    <source>
        <dbReference type="SAM" id="Phobius"/>
    </source>
</evidence>
<evidence type="ECO:0000313" key="8">
    <source>
        <dbReference type="EMBL" id="CAB4785789.1"/>
    </source>
</evidence>
<evidence type="ECO:0000256" key="3">
    <source>
        <dbReference type="ARBA" id="ARBA00022692"/>
    </source>
</evidence>
<evidence type="ECO:0000256" key="1">
    <source>
        <dbReference type="ARBA" id="ARBA00004651"/>
    </source>
</evidence>
<feature type="transmembrane region" description="Helical" evidence="6">
    <location>
        <begin position="234"/>
        <end position="258"/>
    </location>
</feature>
<organism evidence="9">
    <name type="scientific">freshwater metagenome</name>
    <dbReference type="NCBI Taxonomy" id="449393"/>
    <lineage>
        <taxon>unclassified sequences</taxon>
        <taxon>metagenomes</taxon>
        <taxon>ecological metagenomes</taxon>
    </lineage>
</organism>
<dbReference type="GO" id="GO:0022857">
    <property type="term" value="F:transmembrane transporter activity"/>
    <property type="evidence" value="ECO:0007669"/>
    <property type="project" value="InterPro"/>
</dbReference>
<feature type="transmembrane region" description="Helical" evidence="6">
    <location>
        <begin position="35"/>
        <end position="55"/>
    </location>
</feature>
<keyword evidence="5 6" id="KW-0472">Membrane</keyword>
<dbReference type="Pfam" id="PF02653">
    <property type="entry name" value="BPD_transp_2"/>
    <property type="match status" value="1"/>
</dbReference>
<name>A0A6J7H285_9ZZZZ</name>